<dbReference type="EMBL" id="CAJOBQ010002048">
    <property type="protein sequence ID" value="CAF4535553.1"/>
    <property type="molecule type" value="Genomic_DNA"/>
</dbReference>
<proteinExistence type="predicted"/>
<dbReference type="AlphaFoldDB" id="A0A817TZ96"/>
<evidence type="ECO:0000313" key="4">
    <source>
        <dbReference type="Proteomes" id="UP000663869"/>
    </source>
</evidence>
<feature type="compositionally biased region" description="Polar residues" evidence="1">
    <location>
        <begin position="216"/>
        <end position="240"/>
    </location>
</feature>
<feature type="region of interest" description="Disordered" evidence="1">
    <location>
        <begin position="1"/>
        <end position="28"/>
    </location>
</feature>
<feature type="region of interest" description="Disordered" evidence="1">
    <location>
        <begin position="187"/>
        <end position="251"/>
    </location>
</feature>
<feature type="compositionally biased region" description="Polar residues" evidence="1">
    <location>
        <begin position="360"/>
        <end position="378"/>
    </location>
</feature>
<sequence>MMENSKHSYRSSSISSVASSQQNPTNGLKALASSDFEYVGRLVTRERPVIRTSNSIQQSYVFPQNKNKYFPSNASQRQNIYEEQSTSSSDGDDNSDGLSKPLGVIKISDRHVREIYRLPTPPPKIKRVYHRLKSPDPKVIERVFVRRPPPQIIENIIEIPPEKVRIINREKYLGKSEPITRSKIVKLKSRHRHREVQEEEEEGEEDDYDDVEERQPQQTYMPSEQYAQQPQTTMQSSTYQPAAETSLVYPPQPNTRTVGYFESTIPPEIMLNSKNPMQLASQQSYNDSTIQPTSAEYASQEQTMYQPAQPINYGYASQQPSAYRSPQSTMQNYALQQQPVYQPTQPMMRNYAPPQLPVHQVTQPTTPNYASQQLSAQPSPYYLGRQPTSAYQTSQPSPYYFPTQ</sequence>
<accession>A0A817TZ96</accession>
<comment type="caution">
    <text evidence="2">The sequence shown here is derived from an EMBL/GenBank/DDBJ whole genome shotgun (WGS) entry which is preliminary data.</text>
</comment>
<reference evidence="2" key="1">
    <citation type="submission" date="2021-02" db="EMBL/GenBank/DDBJ databases">
        <authorList>
            <person name="Nowell W R."/>
        </authorList>
    </citation>
    <scope>NUCLEOTIDE SEQUENCE</scope>
</reference>
<evidence type="ECO:0000313" key="2">
    <source>
        <dbReference type="EMBL" id="CAF3327370.1"/>
    </source>
</evidence>
<feature type="compositionally biased region" description="Acidic residues" evidence="1">
    <location>
        <begin position="197"/>
        <end position="212"/>
    </location>
</feature>
<feature type="compositionally biased region" description="Low complexity" evidence="1">
    <location>
        <begin position="10"/>
        <end position="20"/>
    </location>
</feature>
<evidence type="ECO:0000256" key="1">
    <source>
        <dbReference type="SAM" id="MobiDB-lite"/>
    </source>
</evidence>
<evidence type="ECO:0000313" key="3">
    <source>
        <dbReference type="EMBL" id="CAF4535553.1"/>
    </source>
</evidence>
<dbReference type="EMBL" id="CAJNYU010000063">
    <property type="protein sequence ID" value="CAF3327370.1"/>
    <property type="molecule type" value="Genomic_DNA"/>
</dbReference>
<feature type="compositionally biased region" description="Polar residues" evidence="1">
    <location>
        <begin position="386"/>
        <end position="404"/>
    </location>
</feature>
<gene>
    <name evidence="2" type="ORF">FME351_LOCUS2078</name>
    <name evidence="3" type="ORF">TSG867_LOCUS23589</name>
</gene>
<protein>
    <submittedName>
        <fullName evidence="2">Uncharacterized protein</fullName>
    </submittedName>
</protein>
<dbReference type="Proteomes" id="UP000663862">
    <property type="component" value="Unassembled WGS sequence"/>
</dbReference>
<feature type="region of interest" description="Disordered" evidence="1">
    <location>
        <begin position="78"/>
        <end position="102"/>
    </location>
</feature>
<organism evidence="2 4">
    <name type="scientific">Rotaria socialis</name>
    <dbReference type="NCBI Taxonomy" id="392032"/>
    <lineage>
        <taxon>Eukaryota</taxon>
        <taxon>Metazoa</taxon>
        <taxon>Spiralia</taxon>
        <taxon>Gnathifera</taxon>
        <taxon>Rotifera</taxon>
        <taxon>Eurotatoria</taxon>
        <taxon>Bdelloidea</taxon>
        <taxon>Philodinida</taxon>
        <taxon>Philodinidae</taxon>
        <taxon>Rotaria</taxon>
    </lineage>
</organism>
<dbReference type="Proteomes" id="UP000663869">
    <property type="component" value="Unassembled WGS sequence"/>
</dbReference>
<name>A0A817TZ96_9BILA</name>
<feature type="region of interest" description="Disordered" evidence="1">
    <location>
        <begin position="345"/>
        <end position="404"/>
    </location>
</feature>